<accession>A0A6I6JBZ5</accession>
<proteinExistence type="predicted"/>
<dbReference type="EMBL" id="CP046400">
    <property type="protein sequence ID" value="QGY40296.1"/>
    <property type="molecule type" value="Genomic_DNA"/>
</dbReference>
<sequence length="290" mass="31425">MPEDITTALIETLRRRALERNSAVPATWDRPDAMAWTALGLAAHGVDPELTEQLRRGLAERQLPDGRIPLSPQTPRAVWPTSMTLLAWREDPALAEPRGKAKEFLLTHRGTSIEGLSDVVGHDATLQGWPWIDETHSWVEPTALALLALTGEGLATHPAVREGVAVLRDRELPDGGWNYGNPKIYGSVLLPMPECTGIALCALRNEMSGDEAADSLAYLESEYPGLRTPLSLSWTIMGLSAFGRRPADVESKVAESFALQERYGPFESTLIGLLAACLAEDPFSLPGGAA</sequence>
<evidence type="ECO:0000313" key="1">
    <source>
        <dbReference type="EMBL" id="QGY40296.1"/>
    </source>
</evidence>
<evidence type="ECO:0008006" key="3">
    <source>
        <dbReference type="Google" id="ProtNLM"/>
    </source>
</evidence>
<organism evidence="1 2">
    <name type="scientific">Pseudodesulfovibrio cashew</name>
    <dbReference type="NCBI Taxonomy" id="2678688"/>
    <lineage>
        <taxon>Bacteria</taxon>
        <taxon>Pseudomonadati</taxon>
        <taxon>Thermodesulfobacteriota</taxon>
        <taxon>Desulfovibrionia</taxon>
        <taxon>Desulfovibrionales</taxon>
        <taxon>Desulfovibrionaceae</taxon>
    </lineage>
</organism>
<dbReference type="KEGG" id="psel:GM415_09220"/>
<dbReference type="RefSeq" id="WP_158947517.1">
    <property type="nucleotide sequence ID" value="NZ_CP046400.1"/>
</dbReference>
<keyword evidence="2" id="KW-1185">Reference proteome</keyword>
<dbReference type="AlphaFoldDB" id="A0A6I6JBZ5"/>
<evidence type="ECO:0000313" key="2">
    <source>
        <dbReference type="Proteomes" id="UP000428328"/>
    </source>
</evidence>
<name>A0A6I6JBZ5_9BACT</name>
<dbReference type="Proteomes" id="UP000428328">
    <property type="component" value="Chromosome"/>
</dbReference>
<dbReference type="Gene3D" id="1.50.10.20">
    <property type="match status" value="1"/>
</dbReference>
<protein>
    <recommendedName>
        <fullName evidence="3">Prenyltransferase</fullName>
    </recommendedName>
</protein>
<dbReference type="InterPro" id="IPR008930">
    <property type="entry name" value="Terpenoid_cyclase/PrenylTrfase"/>
</dbReference>
<gene>
    <name evidence="1" type="ORF">GM415_09220</name>
</gene>
<dbReference type="SUPFAM" id="SSF48239">
    <property type="entry name" value="Terpenoid cyclases/Protein prenyltransferases"/>
    <property type="match status" value="1"/>
</dbReference>
<reference evidence="1 2" key="1">
    <citation type="submission" date="2019-11" db="EMBL/GenBank/DDBJ databases">
        <authorList>
            <person name="Zheng R.K."/>
            <person name="Sun C.M."/>
        </authorList>
    </citation>
    <scope>NUCLEOTIDE SEQUENCE [LARGE SCALE GENOMIC DNA]</scope>
    <source>
        <strain evidence="1 2">SRB007</strain>
    </source>
</reference>